<dbReference type="Pfam" id="PF23733">
    <property type="entry name" value="GRXCR1-2_C"/>
    <property type="match status" value="1"/>
</dbReference>
<reference evidence="2 3" key="1">
    <citation type="submission" date="2017-09" db="EMBL/GenBank/DDBJ databases">
        <title>WGS assembly of Aquilegia coerulea Goldsmith.</title>
        <authorList>
            <person name="Hodges S."/>
            <person name="Kramer E."/>
            <person name="Nordborg M."/>
            <person name="Tomkins J."/>
            <person name="Borevitz J."/>
            <person name="Derieg N."/>
            <person name="Yan J."/>
            <person name="Mihaltcheva S."/>
            <person name="Hayes R.D."/>
            <person name="Rokhsar D."/>
        </authorList>
    </citation>
    <scope>NUCLEOTIDE SEQUENCE [LARGE SCALE GENOMIC DNA]</scope>
    <source>
        <strain evidence="3">cv. Goldsmith</strain>
    </source>
</reference>
<dbReference type="FunCoup" id="A0A2G5EUT6">
    <property type="interactions" value="55"/>
</dbReference>
<sequence length="256" mass="28767">MWLPWGKSPRKTIMRTPSSNFSLSSFKGIQSLIQDEETPPPSNQYHYSQQIQIKKPSIFHRVRVARSVLRSFSCPIQPELLIPHLDSPNVTTPTSAISLPGTETRIVVYFTSLRIVRKTFEDCRTVRTILKGFRISIDERDLSMDAGFLEELQQILGVKKKSQLALPRVFIGGRYIGGAEEVRQLHEIGELKKIVEGFPTVEPGVCDHCGGYRFVLCDHCNGSHKIFMEKGSGFRSCLICNENGLIKCPSCTSAPL</sequence>
<dbReference type="Gene3D" id="3.40.30.10">
    <property type="entry name" value="Glutaredoxin"/>
    <property type="match status" value="1"/>
</dbReference>
<dbReference type="AlphaFoldDB" id="A0A2G5EUT6"/>
<evidence type="ECO:0000313" key="3">
    <source>
        <dbReference type="Proteomes" id="UP000230069"/>
    </source>
</evidence>
<dbReference type="Proteomes" id="UP000230069">
    <property type="component" value="Unassembled WGS sequence"/>
</dbReference>
<accession>A0A2G5EUT6</accession>
<dbReference type="InterPro" id="IPR002109">
    <property type="entry name" value="Glutaredoxin"/>
</dbReference>
<proteinExistence type="predicted"/>
<dbReference type="CDD" id="cd03031">
    <property type="entry name" value="GRX_GRX_like"/>
    <property type="match status" value="1"/>
</dbReference>
<dbReference type="PANTHER" id="PTHR45669">
    <property type="entry name" value="GLUTAREDOXIN DOMAIN-CONTAINING CYSTEINE-RICH PROTEIN CG12206-RELATED"/>
    <property type="match status" value="1"/>
</dbReference>
<dbReference type="STRING" id="218851.A0A2G5EUT6"/>
<gene>
    <name evidence="2" type="ORF">AQUCO_00400427v1</name>
</gene>
<organism evidence="2 3">
    <name type="scientific">Aquilegia coerulea</name>
    <name type="common">Rocky mountain columbine</name>
    <dbReference type="NCBI Taxonomy" id="218851"/>
    <lineage>
        <taxon>Eukaryota</taxon>
        <taxon>Viridiplantae</taxon>
        <taxon>Streptophyta</taxon>
        <taxon>Embryophyta</taxon>
        <taxon>Tracheophyta</taxon>
        <taxon>Spermatophyta</taxon>
        <taxon>Magnoliopsida</taxon>
        <taxon>Ranunculales</taxon>
        <taxon>Ranunculaceae</taxon>
        <taxon>Thalictroideae</taxon>
        <taxon>Aquilegia</taxon>
    </lineage>
</organism>
<dbReference type="InParanoid" id="A0A2G5EUT6"/>
<name>A0A2G5EUT6_AQUCA</name>
<evidence type="ECO:0000313" key="2">
    <source>
        <dbReference type="EMBL" id="PIA59525.1"/>
    </source>
</evidence>
<dbReference type="PANTHER" id="PTHR45669:SF26">
    <property type="entry name" value="GLUTAREDOXIN DOMAIN-CONTAINING PROTEIN"/>
    <property type="match status" value="1"/>
</dbReference>
<dbReference type="OrthoDB" id="423313at2759"/>
<protein>
    <recommendedName>
        <fullName evidence="1">Glutaredoxin domain-containing protein</fullName>
    </recommendedName>
</protein>
<dbReference type="PROSITE" id="PS51354">
    <property type="entry name" value="GLUTAREDOXIN_2"/>
    <property type="match status" value="1"/>
</dbReference>
<dbReference type="InterPro" id="IPR036249">
    <property type="entry name" value="Thioredoxin-like_sf"/>
</dbReference>
<dbReference type="Pfam" id="PF00462">
    <property type="entry name" value="Glutaredoxin"/>
    <property type="match status" value="1"/>
</dbReference>
<dbReference type="SUPFAM" id="SSF52833">
    <property type="entry name" value="Thioredoxin-like"/>
    <property type="match status" value="1"/>
</dbReference>
<dbReference type="EMBL" id="KZ305021">
    <property type="protein sequence ID" value="PIA59525.1"/>
    <property type="molecule type" value="Genomic_DNA"/>
</dbReference>
<feature type="domain" description="Glutaredoxin" evidence="1">
    <location>
        <begin position="107"/>
        <end position="176"/>
    </location>
</feature>
<keyword evidence="3" id="KW-1185">Reference proteome</keyword>
<evidence type="ECO:0000259" key="1">
    <source>
        <dbReference type="Pfam" id="PF00462"/>
    </source>
</evidence>